<proteinExistence type="predicted"/>
<organism evidence="2 3">
    <name type="scientific">Oryza sativa subsp. japonica</name>
    <name type="common">Rice</name>
    <dbReference type="NCBI Taxonomy" id="39947"/>
    <lineage>
        <taxon>Eukaryota</taxon>
        <taxon>Viridiplantae</taxon>
        <taxon>Streptophyta</taxon>
        <taxon>Embryophyta</taxon>
        <taxon>Tracheophyta</taxon>
        <taxon>Spermatophyta</taxon>
        <taxon>Magnoliopsida</taxon>
        <taxon>Liliopsida</taxon>
        <taxon>Poales</taxon>
        <taxon>Poaceae</taxon>
        <taxon>BOP clade</taxon>
        <taxon>Oryzoideae</taxon>
        <taxon>Oryzeae</taxon>
        <taxon>Oryzinae</taxon>
        <taxon>Oryza</taxon>
        <taxon>Oryza sativa</taxon>
    </lineage>
</organism>
<name>Q75LE7_ORYSJ</name>
<evidence type="ECO:0000256" key="1">
    <source>
        <dbReference type="SAM" id="MobiDB-lite"/>
    </source>
</evidence>
<reference evidence="3" key="1">
    <citation type="journal article" date="2005" name="Nature">
        <title>The map-based sequence of the rice genome.</title>
        <authorList>
            <consortium name="International rice genome sequencing project (IRGSP)"/>
            <person name="Matsumoto T."/>
            <person name="Wu J."/>
            <person name="Kanamori H."/>
            <person name="Katayose Y."/>
            <person name="Fujisawa M."/>
            <person name="Namiki N."/>
            <person name="Mizuno H."/>
            <person name="Yamamoto K."/>
            <person name="Antonio B.A."/>
            <person name="Baba T."/>
            <person name="Sakata K."/>
            <person name="Nagamura Y."/>
            <person name="Aoki H."/>
            <person name="Arikawa K."/>
            <person name="Arita K."/>
            <person name="Bito T."/>
            <person name="Chiden Y."/>
            <person name="Fujitsuka N."/>
            <person name="Fukunaka R."/>
            <person name="Hamada M."/>
            <person name="Harada C."/>
            <person name="Hayashi A."/>
            <person name="Hijishita S."/>
            <person name="Honda M."/>
            <person name="Hosokawa S."/>
            <person name="Ichikawa Y."/>
            <person name="Idonuma A."/>
            <person name="Iijima M."/>
            <person name="Ikeda M."/>
            <person name="Ikeno M."/>
            <person name="Ito K."/>
            <person name="Ito S."/>
            <person name="Ito T."/>
            <person name="Ito Y."/>
            <person name="Ito Y."/>
            <person name="Iwabuchi A."/>
            <person name="Kamiya K."/>
            <person name="Karasawa W."/>
            <person name="Kurita K."/>
            <person name="Katagiri S."/>
            <person name="Kikuta A."/>
            <person name="Kobayashi H."/>
            <person name="Kobayashi N."/>
            <person name="Machita K."/>
            <person name="Maehara T."/>
            <person name="Masukawa M."/>
            <person name="Mizubayashi T."/>
            <person name="Mukai Y."/>
            <person name="Nagasaki H."/>
            <person name="Nagata Y."/>
            <person name="Naito S."/>
            <person name="Nakashima M."/>
            <person name="Nakama Y."/>
            <person name="Nakamichi Y."/>
            <person name="Nakamura M."/>
            <person name="Meguro A."/>
            <person name="Negishi M."/>
            <person name="Ohta I."/>
            <person name="Ohta T."/>
            <person name="Okamoto M."/>
            <person name="Ono N."/>
            <person name="Saji S."/>
            <person name="Sakaguchi M."/>
            <person name="Sakai K."/>
            <person name="Shibata M."/>
            <person name="Shimokawa T."/>
            <person name="Song J."/>
            <person name="Takazaki Y."/>
            <person name="Terasawa K."/>
            <person name="Tsugane M."/>
            <person name="Tsuji K."/>
            <person name="Ueda S."/>
            <person name="Waki K."/>
            <person name="Yamagata H."/>
            <person name="Yamamoto M."/>
            <person name="Yamamoto S."/>
            <person name="Yamane H."/>
            <person name="Yoshiki S."/>
            <person name="Yoshihara R."/>
            <person name="Yukawa K."/>
            <person name="Zhong H."/>
            <person name="Yano M."/>
            <person name="Yuan Q."/>
            <person name="Ouyang S."/>
            <person name="Liu J."/>
            <person name="Jones K.M."/>
            <person name="Gansberger K."/>
            <person name="Moffat K."/>
            <person name="Hill J."/>
            <person name="Bera J."/>
            <person name="Fadrosh D."/>
            <person name="Jin S."/>
            <person name="Johri S."/>
            <person name="Kim M."/>
            <person name="Overton L."/>
            <person name="Reardon M."/>
            <person name="Tsitrin T."/>
            <person name="Vuong H."/>
            <person name="Weaver B."/>
            <person name="Ciecko A."/>
            <person name="Tallon L."/>
            <person name="Jackson J."/>
            <person name="Pai G."/>
            <person name="Aken S.V."/>
            <person name="Utterback T."/>
            <person name="Reidmuller S."/>
            <person name="Feldblyum T."/>
            <person name="Hsiao J."/>
            <person name="Zismann V."/>
            <person name="Iobst S."/>
            <person name="de Vazeille A.R."/>
            <person name="Buell C.R."/>
            <person name="Ying K."/>
            <person name="Li Y."/>
            <person name="Lu T."/>
            <person name="Huang Y."/>
            <person name="Zhao Q."/>
            <person name="Feng Q."/>
            <person name="Zhang L."/>
            <person name="Zhu J."/>
            <person name="Weng Q."/>
            <person name="Mu J."/>
            <person name="Lu Y."/>
            <person name="Fan D."/>
            <person name="Liu Y."/>
            <person name="Guan J."/>
            <person name="Zhang Y."/>
            <person name="Yu S."/>
            <person name="Liu X."/>
            <person name="Zhang Y."/>
            <person name="Hong G."/>
            <person name="Han B."/>
            <person name="Choisne N."/>
            <person name="Demange N."/>
            <person name="Orjeda G."/>
            <person name="Samain S."/>
            <person name="Cattolico L."/>
            <person name="Pelletier E."/>
            <person name="Couloux A."/>
            <person name="Segurens B."/>
            <person name="Wincker P."/>
            <person name="D'Hont A."/>
            <person name="Scarpelli C."/>
            <person name="Weissenbach J."/>
            <person name="Salanoubat M."/>
            <person name="Quetier F."/>
            <person name="Yu Y."/>
            <person name="Kim H.R."/>
            <person name="Rambo T."/>
            <person name="Currie J."/>
            <person name="Collura K."/>
            <person name="Luo M."/>
            <person name="Yang T."/>
            <person name="Ammiraju J.S.S."/>
            <person name="Engler F."/>
            <person name="Soderlund C."/>
            <person name="Wing R.A."/>
            <person name="Palmer L.E."/>
            <person name="de la Bastide M."/>
            <person name="Spiegel L."/>
            <person name="Nascimento L."/>
            <person name="Zutavern T."/>
            <person name="O'Shaughnessy A."/>
            <person name="Dike S."/>
            <person name="Dedhia N."/>
            <person name="Preston R."/>
            <person name="Balija V."/>
            <person name="McCombie W.R."/>
            <person name="Chow T."/>
            <person name="Chen H."/>
            <person name="Chung M."/>
            <person name="Chen C."/>
            <person name="Shaw J."/>
            <person name="Wu H."/>
            <person name="Hsiao K."/>
            <person name="Chao Y."/>
            <person name="Chu M."/>
            <person name="Cheng C."/>
            <person name="Hour A."/>
            <person name="Lee P."/>
            <person name="Lin S."/>
            <person name="Lin Y."/>
            <person name="Liou J."/>
            <person name="Liu S."/>
            <person name="Hsing Y."/>
            <person name="Raghuvanshi S."/>
            <person name="Mohanty A."/>
            <person name="Bharti A.K."/>
            <person name="Gaur A."/>
            <person name="Gupta V."/>
            <person name="Kumar D."/>
            <person name="Ravi V."/>
            <person name="Vij S."/>
            <person name="Kapur A."/>
            <person name="Khurana P."/>
            <person name="Khurana P."/>
            <person name="Khurana J.P."/>
            <person name="Tyagi A.K."/>
            <person name="Gaikwad K."/>
            <person name="Singh A."/>
            <person name="Dalal V."/>
            <person name="Srivastava S."/>
            <person name="Dixit A."/>
            <person name="Pal A.K."/>
            <person name="Ghazi I.A."/>
            <person name="Yadav M."/>
            <person name="Pandit A."/>
            <person name="Bhargava A."/>
            <person name="Sureshbabu K."/>
            <person name="Batra K."/>
            <person name="Sharma T.R."/>
            <person name="Mohapatra T."/>
            <person name="Singh N.K."/>
            <person name="Messing J."/>
            <person name="Nelson A.B."/>
            <person name="Fuks G."/>
            <person name="Kavchok S."/>
            <person name="Keizer G."/>
            <person name="Linton E."/>
            <person name="Llaca V."/>
            <person name="Song R."/>
            <person name="Tanyolac B."/>
            <person name="Young S."/>
            <person name="Ho-Il K."/>
            <person name="Hahn J.H."/>
            <person name="Sangsakoo G."/>
            <person name="Vanavichit A."/>
            <person name="de Mattos Luiz.A.T."/>
            <person name="Zimmer P.D."/>
            <person name="Malone G."/>
            <person name="Dellagostin O."/>
            <person name="de Oliveira A.C."/>
            <person name="Bevan M."/>
            <person name="Bancroft I."/>
            <person name="Minx P."/>
            <person name="Cordum H."/>
            <person name="Wilson R."/>
            <person name="Cheng Z."/>
            <person name="Jin W."/>
            <person name="Jiang J."/>
            <person name="Leong S.A."/>
            <person name="Iwama H."/>
            <person name="Gojobori T."/>
            <person name="Itoh T."/>
            <person name="Niimura Y."/>
            <person name="Fujii Y."/>
            <person name="Habara T."/>
            <person name="Sakai H."/>
            <person name="Sato Y."/>
            <person name="Wilson G."/>
            <person name="Kumar K."/>
            <person name="McCouch S."/>
            <person name="Juretic N."/>
            <person name="Hoen D."/>
            <person name="Wright S."/>
            <person name="Bruskiewich R."/>
            <person name="Bureau T."/>
            <person name="Miyao A."/>
            <person name="Hirochika H."/>
            <person name="Nishikawa T."/>
            <person name="Kadowaki K."/>
            <person name="Sugiura M."/>
            <person name="Burr B."/>
            <person name="Sasaki T."/>
        </authorList>
    </citation>
    <scope>NUCLEOTIDE SEQUENCE [LARGE SCALE GENOMIC DNA]</scope>
    <source>
        <strain evidence="3">cv. Nipponbare</strain>
    </source>
</reference>
<dbReference type="EMBL" id="AC092780">
    <property type="protein sequence ID" value="AAR89035.1"/>
    <property type="molecule type" value="Genomic_DNA"/>
</dbReference>
<dbReference type="Proteomes" id="UP000000763">
    <property type="component" value="Chromosome 3"/>
</dbReference>
<feature type="region of interest" description="Disordered" evidence="1">
    <location>
        <begin position="216"/>
        <end position="262"/>
    </location>
</feature>
<reference evidence="3" key="2">
    <citation type="journal article" date="2008" name="Nucleic Acids Res.">
        <title>The rice annotation project database (RAP-DB): 2008 update.</title>
        <authorList>
            <consortium name="The rice annotation project (RAP)"/>
        </authorList>
    </citation>
    <scope>GENOME REANNOTATION</scope>
    <source>
        <strain evidence="3">cv. Nipponbare</strain>
    </source>
</reference>
<gene>
    <name evidence="2" type="primary">OSJNBb0079B16.22</name>
</gene>
<evidence type="ECO:0000313" key="2">
    <source>
        <dbReference type="EMBL" id="AAR89035.1"/>
    </source>
</evidence>
<evidence type="ECO:0000313" key="3">
    <source>
        <dbReference type="Proteomes" id="UP000000763"/>
    </source>
</evidence>
<sequence length="368" mass="38875">MASRGAASRSFLAAVRGRAASSAPRIRAAPLPSAPRRRVPSSAFSPFAAARPMSAMMGSPAAMAMRSFCVCAIDSTRDDLAAGLAMVAGMASAEGAKAAVLVPVRRRRGAQWRRRRCPQIRASRPDLEGSWLWWLETAADLRRLATAVGDVGGVAAVVGSGGVGRRRRRTWRRLAEAVAGGHDSGHRRHGGPGRLAKGVGDGCIWRARHRLVEGSETSLAQRGTADSSGGRLGARGAGGGVGGRLGARGATDGGRPAWRERRGRRWRRRPRCEEEQLVGVARSSAHEGWPAGDAGAGVPHVGRACVVVEHRCVSRGSHPSRAIAGRKPNLGSFESRRTAVAVFPSLLFLKTSFWHPLGSDLSCVPLLV</sequence>
<feature type="compositionally biased region" description="Polar residues" evidence="1">
    <location>
        <begin position="216"/>
        <end position="227"/>
    </location>
</feature>
<feature type="compositionally biased region" description="Gly residues" evidence="1">
    <location>
        <begin position="230"/>
        <end position="246"/>
    </location>
</feature>
<feature type="compositionally biased region" description="Low complexity" evidence="1">
    <location>
        <begin position="247"/>
        <end position="256"/>
    </location>
</feature>
<dbReference type="AlphaFoldDB" id="Q75LE7"/>
<accession>Q75LE7</accession>
<protein>
    <submittedName>
        <fullName evidence="2">Uncharacterized protein</fullName>
    </submittedName>
</protein>